<reference evidence="1" key="1">
    <citation type="submission" date="2023-01" db="EMBL/GenBank/DDBJ databases">
        <title>Genome-based studies on antimicrobial resistance profiles of Riemerella anatipestifer in China, 1994 to 2021.</title>
        <authorList>
            <person name="Yang Z."/>
            <person name="Zhu D."/>
        </authorList>
    </citation>
    <scope>NUCLEOTIDE SEQUENCE</scope>
    <source>
        <strain evidence="1">RCAD1218</strain>
    </source>
</reference>
<dbReference type="Proteomes" id="UP001284033">
    <property type="component" value="Unassembled WGS sequence"/>
</dbReference>
<protein>
    <submittedName>
        <fullName evidence="1">Uncharacterized protein</fullName>
    </submittedName>
</protein>
<dbReference type="AlphaFoldDB" id="A0AAP6LJF3"/>
<comment type="caution">
    <text evidence="1">The sequence shown here is derived from an EMBL/GenBank/DDBJ whole genome shotgun (WGS) entry which is preliminary data.</text>
</comment>
<organism evidence="1 2">
    <name type="scientific">Riemerella anatipestifer</name>
    <name type="common">Moraxella anatipestifer</name>
    <dbReference type="NCBI Taxonomy" id="34085"/>
    <lineage>
        <taxon>Bacteria</taxon>
        <taxon>Pseudomonadati</taxon>
        <taxon>Bacteroidota</taxon>
        <taxon>Flavobacteriia</taxon>
        <taxon>Flavobacteriales</taxon>
        <taxon>Weeksellaceae</taxon>
        <taxon>Riemerella</taxon>
    </lineage>
</organism>
<proteinExistence type="predicted"/>
<evidence type="ECO:0000313" key="2">
    <source>
        <dbReference type="Proteomes" id="UP001284033"/>
    </source>
</evidence>
<accession>A0AAP6LJF3</accession>
<evidence type="ECO:0000313" key="1">
    <source>
        <dbReference type="EMBL" id="MDY3512182.1"/>
    </source>
</evidence>
<dbReference type="EMBL" id="JAQZHK010000002">
    <property type="protein sequence ID" value="MDY3512182.1"/>
    <property type="molecule type" value="Genomic_DNA"/>
</dbReference>
<dbReference type="RefSeq" id="WP_253037406.1">
    <property type="nucleotide sequence ID" value="NZ_CP168322.1"/>
</dbReference>
<name>A0AAP6LJF3_RIEAN</name>
<sequence>MTKTFKKIIRFEDATAFKLEYWIGGSELKSKEFNSYKSMEQFHNRQTDFLYLDCHRFAFVNGEWHRFIKLNSPFVFEDDIDFINKKFYEIVEENNLQKYKIED</sequence>
<gene>
    <name evidence="1" type="ORF">PG303_02995</name>
</gene>